<evidence type="ECO:0000313" key="4">
    <source>
        <dbReference type="Proteomes" id="UP000449710"/>
    </source>
</evidence>
<dbReference type="SUPFAM" id="SSF51695">
    <property type="entry name" value="PLC-like phosphodiesterases"/>
    <property type="match status" value="1"/>
</dbReference>
<dbReference type="PROSITE" id="PS51704">
    <property type="entry name" value="GP_PDE"/>
    <property type="match status" value="1"/>
</dbReference>
<feature type="transmembrane region" description="Helical" evidence="1">
    <location>
        <begin position="214"/>
        <end position="236"/>
    </location>
</feature>
<sequence>MFKLIISSLWDFRKSWKNYLVFSLFYLLLSSYVLIPFLGYFLNRVLLLVSSGVLINSAAFSLLLDPRGIIGLIILSTLAVIFTVIQVGTYIVLAHKNNRNQAVLISEGFITSIVSIKRMLGLGALYLALLFFLILPIVNIPIMPEISEIIQFPQLLMDTLMGNIITRSLYFLLIALFIYLLLRLIFTLHEVLIEDQKVWTGMKNSFRLTRKISFNLLFKLLLMNLILFSLGALFFTLLSSITGLLDIQVNYILRNYLITLASLLTYIYSLLLIPLNIIFITKLYEQAKGETPREDRLKTHNLSFLANIEHKLFRLLKKKRILLPAMLFLSILATFFTGLFINQNTIYAGRDVAVISHRAIVQEEFENSLEGIRASMEADIDIIEFDVMMTEDQVIVLHHDRSLRRTFNLPYQVNDLTYEELQNLEIAPPEGFPDQDPFLPTLDDAMETASGDAHLLIDVKTNGDDEAFARELVDIIEYHGMEEQAYVQSFSNTFLSHVQEMNPEIITAQIMYYTLGDLTSLDVDYYTAHHGMLSQSFVRQARQDDKGIWVWTVNTEEAIREVLQYDIDGIITNQPLLVKEVLGRSVEEEEGEH</sequence>
<dbReference type="AlphaFoldDB" id="A0AA44BCR9"/>
<dbReference type="PANTHER" id="PTHR46211">
    <property type="entry name" value="GLYCEROPHOSPHORYL DIESTER PHOSPHODIESTERASE"/>
    <property type="match status" value="1"/>
</dbReference>
<accession>A0AA44BCR9</accession>
<protein>
    <recommendedName>
        <fullName evidence="2">GP-PDE domain-containing protein</fullName>
    </recommendedName>
</protein>
<evidence type="ECO:0000256" key="1">
    <source>
        <dbReference type="SAM" id="Phobius"/>
    </source>
</evidence>
<dbReference type="InterPro" id="IPR017946">
    <property type="entry name" value="PLC-like_Pdiesterase_TIM-brl"/>
</dbReference>
<dbReference type="Pfam" id="PF03009">
    <property type="entry name" value="GDPD"/>
    <property type="match status" value="1"/>
</dbReference>
<keyword evidence="1" id="KW-0472">Membrane</keyword>
<gene>
    <name evidence="3" type="ORF">ISALK_02165</name>
</gene>
<dbReference type="RefSeq" id="WP_160718609.1">
    <property type="nucleotide sequence ID" value="NZ_SUMG01000002.1"/>
</dbReference>
<organism evidence="3 4">
    <name type="scientific">Isachenkonia alkalipeptolytica</name>
    <dbReference type="NCBI Taxonomy" id="2565777"/>
    <lineage>
        <taxon>Bacteria</taxon>
        <taxon>Bacillati</taxon>
        <taxon>Bacillota</taxon>
        <taxon>Clostridia</taxon>
        <taxon>Eubacteriales</taxon>
        <taxon>Clostridiaceae</taxon>
        <taxon>Isachenkonia</taxon>
    </lineage>
</organism>
<feature type="transmembrane region" description="Helical" evidence="1">
    <location>
        <begin position="69"/>
        <end position="93"/>
    </location>
</feature>
<feature type="transmembrane region" description="Helical" evidence="1">
    <location>
        <begin position="321"/>
        <end position="341"/>
    </location>
</feature>
<feature type="transmembrane region" description="Helical" evidence="1">
    <location>
        <begin position="169"/>
        <end position="193"/>
    </location>
</feature>
<keyword evidence="1" id="KW-0812">Transmembrane</keyword>
<dbReference type="InterPro" id="IPR018476">
    <property type="entry name" value="GlyceroP-diester-Pdiesterase_M"/>
</dbReference>
<dbReference type="GO" id="GO:0006629">
    <property type="term" value="P:lipid metabolic process"/>
    <property type="evidence" value="ECO:0007669"/>
    <property type="project" value="InterPro"/>
</dbReference>
<dbReference type="InterPro" id="IPR030395">
    <property type="entry name" value="GP_PDE_dom"/>
</dbReference>
<dbReference type="Proteomes" id="UP000449710">
    <property type="component" value="Unassembled WGS sequence"/>
</dbReference>
<feature type="transmembrane region" description="Helical" evidence="1">
    <location>
        <begin position="119"/>
        <end position="138"/>
    </location>
</feature>
<evidence type="ECO:0000259" key="2">
    <source>
        <dbReference type="PROSITE" id="PS51704"/>
    </source>
</evidence>
<dbReference type="PANTHER" id="PTHR46211:SF8">
    <property type="entry name" value="PHOSPHODIESTERASE"/>
    <property type="match status" value="1"/>
</dbReference>
<dbReference type="EMBL" id="SUMG01000002">
    <property type="protein sequence ID" value="NBG87297.1"/>
    <property type="molecule type" value="Genomic_DNA"/>
</dbReference>
<dbReference type="Gene3D" id="3.20.20.190">
    <property type="entry name" value="Phosphatidylinositol (PI) phosphodiesterase"/>
    <property type="match status" value="1"/>
</dbReference>
<dbReference type="GO" id="GO:0008081">
    <property type="term" value="F:phosphoric diester hydrolase activity"/>
    <property type="evidence" value="ECO:0007669"/>
    <property type="project" value="InterPro"/>
</dbReference>
<proteinExistence type="predicted"/>
<dbReference type="Pfam" id="PF10110">
    <property type="entry name" value="GPDPase_memb"/>
    <property type="match status" value="1"/>
</dbReference>
<evidence type="ECO:0000313" key="3">
    <source>
        <dbReference type="EMBL" id="NBG87297.1"/>
    </source>
</evidence>
<reference evidence="3 4" key="1">
    <citation type="submission" date="2019-04" db="EMBL/GenBank/DDBJ databases">
        <title>Isachenkonia alkalipeptolytica gen. nov. sp. nov. a new anaerobic, alkiliphilic organothrophic bacterium capable to reduce synthesized ferrihydrite isolated from a soda lake.</title>
        <authorList>
            <person name="Toshchakov S.V."/>
            <person name="Zavarzina D.G."/>
            <person name="Zhilina T.N."/>
            <person name="Kostrikina N.A."/>
            <person name="Kublanov I.V."/>
        </authorList>
    </citation>
    <scope>NUCLEOTIDE SEQUENCE [LARGE SCALE GENOMIC DNA]</scope>
    <source>
        <strain evidence="3 4">Z-1701</strain>
    </source>
</reference>
<feature type="domain" description="GP-PDE" evidence="2">
    <location>
        <begin position="352"/>
        <end position="582"/>
    </location>
</feature>
<keyword evidence="4" id="KW-1185">Reference proteome</keyword>
<name>A0AA44BCR9_9CLOT</name>
<comment type="caution">
    <text evidence="3">The sequence shown here is derived from an EMBL/GenBank/DDBJ whole genome shotgun (WGS) entry which is preliminary data.</text>
</comment>
<feature type="transmembrane region" description="Helical" evidence="1">
    <location>
        <begin position="256"/>
        <end position="279"/>
    </location>
</feature>
<keyword evidence="1" id="KW-1133">Transmembrane helix</keyword>
<feature type="transmembrane region" description="Helical" evidence="1">
    <location>
        <begin position="20"/>
        <end position="38"/>
    </location>
</feature>